<name>A0A1E3A058_9FIRM</name>
<dbReference type="AlphaFoldDB" id="A0A1E3A058"/>
<proteinExistence type="predicted"/>
<accession>A0A1E3A058</accession>
<evidence type="ECO:0000313" key="1">
    <source>
        <dbReference type="EMBL" id="ODM02135.1"/>
    </source>
</evidence>
<evidence type="ECO:0000313" key="2">
    <source>
        <dbReference type="Proteomes" id="UP000095003"/>
    </source>
</evidence>
<gene>
    <name evidence="1" type="ORF">BEH84_06278</name>
</gene>
<dbReference type="Proteomes" id="UP000095003">
    <property type="component" value="Unassembled WGS sequence"/>
</dbReference>
<sequence length="34" mass="3910">MEYDIMSKKEFEKMYFFGRLRGLHGNGSEAGHSG</sequence>
<dbReference type="EMBL" id="MCGI01000010">
    <property type="protein sequence ID" value="ODM02135.1"/>
    <property type="molecule type" value="Genomic_DNA"/>
</dbReference>
<comment type="caution">
    <text evidence="1">The sequence shown here is derived from an EMBL/GenBank/DDBJ whole genome shotgun (WGS) entry which is preliminary data.</text>
</comment>
<reference evidence="1 2" key="1">
    <citation type="submission" date="2016-07" db="EMBL/GenBank/DDBJ databases">
        <title>Characterization of isolates of Eisenbergiella tayi derived from blood cultures, using whole genome sequencing.</title>
        <authorList>
            <person name="Burdz T."/>
            <person name="Wiebe D."/>
            <person name="Huynh C."/>
            <person name="Bernard K."/>
        </authorList>
    </citation>
    <scope>NUCLEOTIDE SEQUENCE [LARGE SCALE GENOMIC DNA]</scope>
    <source>
        <strain evidence="1 2">NML 120489</strain>
    </source>
</reference>
<organism evidence="1 2">
    <name type="scientific">Eisenbergiella tayi</name>
    <dbReference type="NCBI Taxonomy" id="1432052"/>
    <lineage>
        <taxon>Bacteria</taxon>
        <taxon>Bacillati</taxon>
        <taxon>Bacillota</taxon>
        <taxon>Clostridia</taxon>
        <taxon>Lachnospirales</taxon>
        <taxon>Lachnospiraceae</taxon>
        <taxon>Eisenbergiella</taxon>
    </lineage>
</organism>
<protein>
    <submittedName>
        <fullName evidence="1">Uncharacterized protein</fullName>
    </submittedName>
</protein>